<dbReference type="EMBL" id="LYPB01000053">
    <property type="protein sequence ID" value="OAS19870.1"/>
    <property type="molecule type" value="Genomic_DNA"/>
</dbReference>
<dbReference type="AlphaFoldDB" id="A0A198AFM2"/>
<organism evidence="1 2">
    <name type="scientific">Paenibacillus oryzisoli</name>
    <dbReference type="NCBI Taxonomy" id="1850517"/>
    <lineage>
        <taxon>Bacteria</taxon>
        <taxon>Bacillati</taxon>
        <taxon>Bacillota</taxon>
        <taxon>Bacilli</taxon>
        <taxon>Bacillales</taxon>
        <taxon>Paenibacillaceae</taxon>
        <taxon>Paenibacillus</taxon>
    </lineage>
</organism>
<keyword evidence="2" id="KW-1185">Reference proteome</keyword>
<evidence type="ECO:0000313" key="2">
    <source>
        <dbReference type="Proteomes" id="UP000078454"/>
    </source>
</evidence>
<dbReference type="RefSeq" id="WP_068663433.1">
    <property type="nucleotide sequence ID" value="NZ_LYPB01000053.1"/>
</dbReference>
<protein>
    <submittedName>
        <fullName evidence="1">Uncharacterized protein</fullName>
    </submittedName>
</protein>
<comment type="caution">
    <text evidence="1">The sequence shown here is derived from an EMBL/GenBank/DDBJ whole genome shotgun (WGS) entry which is preliminary data.</text>
</comment>
<reference evidence="1 2" key="1">
    <citation type="submission" date="2016-05" db="EMBL/GenBank/DDBJ databases">
        <title>Paenibacillus sp. 1ZS3-15 nov., isolated from the rhizosphere soil.</title>
        <authorList>
            <person name="Zhang X.X."/>
            <person name="Zhang J."/>
        </authorList>
    </citation>
    <scope>NUCLEOTIDE SEQUENCE [LARGE SCALE GENOMIC DNA]</scope>
    <source>
        <strain evidence="1 2">1ZS3-15</strain>
    </source>
</reference>
<name>A0A198AFM2_9BACL</name>
<accession>A0A198AFM2</accession>
<sequence>MVAVAVAVAVAVGVGVGVGVGAVAEADRKSSQLFNLIGQFKQINVKSTLSPEGNGLISGCSPLDIVQCSDTGT</sequence>
<gene>
    <name evidence="1" type="ORF">A8708_08970</name>
</gene>
<dbReference type="Proteomes" id="UP000078454">
    <property type="component" value="Unassembled WGS sequence"/>
</dbReference>
<proteinExistence type="predicted"/>
<evidence type="ECO:0000313" key="1">
    <source>
        <dbReference type="EMBL" id="OAS19870.1"/>
    </source>
</evidence>